<dbReference type="AlphaFoldDB" id="A0A0H5QLM8"/>
<sequence length="85" mass="10288">MAINLPDYSLDLTEKDYEARVKSFIRSNFSDFRRRQAEMMTIDLMESNENITWLYLDKALHKKSVGEWERYGFGLMYRKEFQGYV</sequence>
<proteinExistence type="predicted"/>
<protein>
    <submittedName>
        <fullName evidence="1">Uncharacterized protein</fullName>
    </submittedName>
</protein>
<dbReference type="EMBL" id="LN853774">
    <property type="protein sequence ID" value="CRY96662.1"/>
    <property type="molecule type" value="Genomic_DNA"/>
</dbReference>
<name>A0A0H5QLM8_9ZZZZ</name>
<accession>A0A0H5QLM8</accession>
<reference evidence="1" key="2">
    <citation type="submission" date="2015-07" db="EMBL/GenBank/DDBJ databases">
        <title>Plasmids, circular viruses and viroids from rat gut.</title>
        <authorList>
            <person name="Jorgensen T.J."/>
            <person name="Hansen M.A."/>
            <person name="Xu Z."/>
            <person name="Tabak M.A."/>
            <person name="Sorensen S.J."/>
            <person name="Hansen L.H."/>
        </authorList>
    </citation>
    <scope>NUCLEOTIDE SEQUENCE</scope>
    <source>
        <strain evidence="1">RGFK1200</strain>
    </source>
</reference>
<reference evidence="1" key="1">
    <citation type="submission" date="2015-06" db="EMBL/GenBank/DDBJ databases">
        <authorList>
            <person name="Joergensen T."/>
        </authorList>
    </citation>
    <scope>NUCLEOTIDE SEQUENCE</scope>
    <source>
        <strain evidence="1">RGFK1200</strain>
    </source>
</reference>
<evidence type="ECO:0000313" key="1">
    <source>
        <dbReference type="EMBL" id="CRY96662.1"/>
    </source>
</evidence>
<organism evidence="1">
    <name type="scientific">uncultured prokaryote</name>
    <dbReference type="NCBI Taxonomy" id="198431"/>
    <lineage>
        <taxon>unclassified sequences</taxon>
        <taxon>environmental samples</taxon>
    </lineage>
</organism>